<dbReference type="PROSITE" id="PS50005">
    <property type="entry name" value="TPR"/>
    <property type="match status" value="1"/>
</dbReference>
<dbReference type="Proteomes" id="UP000587800">
    <property type="component" value="Unassembled WGS sequence"/>
</dbReference>
<dbReference type="InterPro" id="IPR011990">
    <property type="entry name" value="TPR-like_helical_dom_sf"/>
</dbReference>
<name>A0ABR6SYZ6_9LIST</name>
<sequence length="449" mass="52027">MFGSKGKKKFEEGVHYLVNNRPHKALELFNEVPKSSKIYNETLANITCALNNMGDYEASKEVFLEIKEVYPEYYIAATNQLQALLETGCAGEAVQLFRRLKQKEAIEDNVILFWNAAVAAFRSEENELLIDLCDTLDQLSSNHVYFDVWRGVAYYNLGQNEKAEKLLLRFVNYTGVEYRTQISDDRWMQKALYTLMLLYNRTSNVLLAKEFEAEYNAQNEYEIAIKHMQQRDSAKAIINLEQVPTDVAISQNAIIDRMMCHVNLKQYDKAETLFKQVNKGTNVYYFGVINYLAALNGLNKYEEMLAMQSAVPKTFKAYNIFLYNLVNAAEGIKDYSMAIQFCEQILEIDDNEKYRYKKGLFQFYLKQYDLAIKTLNDINSWNYQDDYVDVVYLFGCCYEKLGDKAKAEEFFDEAYSLEHSSVSAIVTQENGERQQLYAGGRAPFKPEMD</sequence>
<organism evidence="2 3">
    <name type="scientific">Listeria immobilis</name>
    <dbReference type="NCBI Taxonomy" id="2713502"/>
    <lineage>
        <taxon>Bacteria</taxon>
        <taxon>Bacillati</taxon>
        <taxon>Bacillota</taxon>
        <taxon>Bacilli</taxon>
        <taxon>Bacillales</taxon>
        <taxon>Listeriaceae</taxon>
        <taxon>Listeria</taxon>
    </lineage>
</organism>
<protein>
    <recommendedName>
        <fullName evidence="4">Tetratricopeptide repeat protein</fullName>
    </recommendedName>
</protein>
<comment type="caution">
    <text evidence="2">The sequence shown here is derived from an EMBL/GenBank/DDBJ whole genome shotgun (WGS) entry which is preliminary data.</text>
</comment>
<accession>A0ABR6SYZ6</accession>
<evidence type="ECO:0000256" key="1">
    <source>
        <dbReference type="PROSITE-ProRule" id="PRU00339"/>
    </source>
</evidence>
<feature type="repeat" description="TPR" evidence="1">
    <location>
        <begin position="388"/>
        <end position="421"/>
    </location>
</feature>
<evidence type="ECO:0000313" key="2">
    <source>
        <dbReference type="EMBL" id="MBC1510740.1"/>
    </source>
</evidence>
<dbReference type="SMART" id="SM00028">
    <property type="entry name" value="TPR"/>
    <property type="match status" value="3"/>
</dbReference>
<dbReference type="InterPro" id="IPR019734">
    <property type="entry name" value="TPR_rpt"/>
</dbReference>
<keyword evidence="3" id="KW-1185">Reference proteome</keyword>
<reference evidence="2 3" key="1">
    <citation type="submission" date="2020-03" db="EMBL/GenBank/DDBJ databases">
        <title>Soil Listeria distribution.</title>
        <authorList>
            <person name="Liao J."/>
            <person name="Wiedmann M."/>
        </authorList>
    </citation>
    <scope>NUCLEOTIDE SEQUENCE [LARGE SCALE GENOMIC DNA]</scope>
    <source>
        <strain evidence="2 3">FSL L7-1515</strain>
    </source>
</reference>
<dbReference type="Pfam" id="PF13181">
    <property type="entry name" value="TPR_8"/>
    <property type="match status" value="2"/>
</dbReference>
<dbReference type="Gene3D" id="1.25.40.10">
    <property type="entry name" value="Tetratricopeptide repeat domain"/>
    <property type="match status" value="2"/>
</dbReference>
<dbReference type="RefSeq" id="WP_185395721.1">
    <property type="nucleotide sequence ID" value="NZ_JAASTZ010000015.1"/>
</dbReference>
<dbReference type="SUPFAM" id="SSF48452">
    <property type="entry name" value="TPR-like"/>
    <property type="match status" value="2"/>
</dbReference>
<evidence type="ECO:0000313" key="3">
    <source>
        <dbReference type="Proteomes" id="UP000587800"/>
    </source>
</evidence>
<proteinExistence type="predicted"/>
<dbReference type="EMBL" id="JAASUB010000015">
    <property type="protein sequence ID" value="MBC1510740.1"/>
    <property type="molecule type" value="Genomic_DNA"/>
</dbReference>
<keyword evidence="1" id="KW-0802">TPR repeat</keyword>
<evidence type="ECO:0008006" key="4">
    <source>
        <dbReference type="Google" id="ProtNLM"/>
    </source>
</evidence>
<gene>
    <name evidence="2" type="ORF">HCJ59_12675</name>
</gene>